<evidence type="ECO:0000256" key="2">
    <source>
        <dbReference type="SAM" id="SignalP"/>
    </source>
</evidence>
<dbReference type="EMBL" id="JABFRW010000213">
    <property type="protein sequence ID" value="NOT35693.1"/>
    <property type="molecule type" value="Genomic_DNA"/>
</dbReference>
<organism evidence="3 4">
    <name type="scientific">Eiseniibacteriota bacterium</name>
    <dbReference type="NCBI Taxonomy" id="2212470"/>
    <lineage>
        <taxon>Bacteria</taxon>
        <taxon>Candidatus Eiseniibacteriota</taxon>
    </lineage>
</organism>
<feature type="signal peptide" evidence="2">
    <location>
        <begin position="1"/>
        <end position="41"/>
    </location>
</feature>
<feature type="chain" id="PRO_5032786193" evidence="2">
    <location>
        <begin position="42"/>
        <end position="316"/>
    </location>
</feature>
<evidence type="ECO:0000313" key="4">
    <source>
        <dbReference type="Proteomes" id="UP000580839"/>
    </source>
</evidence>
<feature type="region of interest" description="Disordered" evidence="1">
    <location>
        <begin position="197"/>
        <end position="256"/>
    </location>
</feature>
<keyword evidence="2" id="KW-0732">Signal</keyword>
<evidence type="ECO:0000313" key="3">
    <source>
        <dbReference type="EMBL" id="NOT35693.1"/>
    </source>
</evidence>
<evidence type="ECO:0000256" key="1">
    <source>
        <dbReference type="SAM" id="MobiDB-lite"/>
    </source>
</evidence>
<accession>A0A849SPJ0</accession>
<feature type="region of interest" description="Disordered" evidence="1">
    <location>
        <begin position="296"/>
        <end position="316"/>
    </location>
</feature>
<proteinExistence type="predicted"/>
<gene>
    <name evidence="3" type="ORF">HOP12_16250</name>
</gene>
<reference evidence="3 4" key="1">
    <citation type="submission" date="2020-04" db="EMBL/GenBank/DDBJ databases">
        <title>Metagenomic profiling of ammonia- and methane-oxidizing microorganisms in a Dutch drinking water treatment plant.</title>
        <authorList>
            <person name="Poghosyan L."/>
            <person name="Leucker S."/>
        </authorList>
    </citation>
    <scope>NUCLEOTIDE SEQUENCE [LARGE SCALE GENOMIC DNA]</scope>
    <source>
        <strain evidence="3">S-RSF-IL-03</strain>
    </source>
</reference>
<dbReference type="Proteomes" id="UP000580839">
    <property type="component" value="Unassembled WGS sequence"/>
</dbReference>
<comment type="caution">
    <text evidence="3">The sequence shown here is derived from an EMBL/GenBank/DDBJ whole genome shotgun (WGS) entry which is preliminary data.</text>
</comment>
<name>A0A849SPJ0_UNCEI</name>
<feature type="compositionally biased region" description="Basic and acidic residues" evidence="1">
    <location>
        <begin position="224"/>
        <end position="233"/>
    </location>
</feature>
<sequence length="316" mass="35378">MYKHTTDALVRRTGMGPSARPLALALALTAVALGHAALASADWTYANSDRVVDGRLVDVQIQVGGQAVPLYPSPRGDQRTYFEAQRGRNYEVALHNNTGQRVGVLIAVDGLNVITGDRSRLSRSESMYVLDPWEQTVIRGWRSSLHDVRRFVFVDEERSYAERTGQANGDLGWIRVLTFREDRPLAWLGYKDRDRRDLPQAGAAPREQESREGAANEAPAPSLDKSKAERKGADLNGMRSEMAPESNPGTGWGDRQVDPVRQVDFRAARQATDQLVMRYEYAAGLQALGIRPWRSNRNRTHDRDRGELGFAQPPKW</sequence>
<dbReference type="AlphaFoldDB" id="A0A849SPJ0"/>
<protein>
    <submittedName>
        <fullName evidence="3">Uncharacterized protein</fullName>
    </submittedName>
</protein>